<dbReference type="EMBL" id="AGZR01000009">
    <property type="protein sequence ID" value="EPD32042.1"/>
    <property type="molecule type" value="Genomic_DNA"/>
</dbReference>
<accession>S2WHA4</accession>
<evidence type="ECO:0000313" key="1">
    <source>
        <dbReference type="EMBL" id="EPD32042.1"/>
    </source>
</evidence>
<sequence>MNKYGQEALNNWETLAPSKLAAIANPEEYFQELGEQAADQVLDLMMELAGPDPDGETYFQKVGRLQQAKLAAQEIVSKELLTPPMNQWEIDEEEFDREGEIEFKTDARLSSLNRELIDNRELSLRDGRWLTFEYPNDPGRSKATWMAWMSLDESMRARLKEWTLKDEYRLHTPGQGSVVISEAQVDEILKPIARRLATEQLDQELAEHPEWYI</sequence>
<gene>
    <name evidence="1" type="ORF">HMPREF9306_01604</name>
</gene>
<proteinExistence type="predicted"/>
<dbReference type="PATRIC" id="fig|883161.3.peg.1591"/>
<dbReference type="HOGENOM" id="CLU_1293359_0_0_11"/>
<dbReference type="STRING" id="883161.HMPREF9306_01604"/>
<name>S2WHA4_9ACTN</name>
<keyword evidence="2" id="KW-1185">Reference proteome</keyword>
<dbReference type="RefSeq" id="WP_016456420.1">
    <property type="nucleotide sequence ID" value="NZ_KE150269.1"/>
</dbReference>
<reference evidence="1 2" key="1">
    <citation type="submission" date="2013-04" db="EMBL/GenBank/DDBJ databases">
        <title>The Genome Sequence of Propionimicrobium lymphophilum ACS-093-V-SCH5.</title>
        <authorList>
            <consortium name="The Broad Institute Genomics Platform"/>
            <person name="Earl A."/>
            <person name="Ward D."/>
            <person name="Feldgarden M."/>
            <person name="Gevers D."/>
            <person name="Saerens B."/>
            <person name="Vaneechoutte M."/>
            <person name="Walker B."/>
            <person name="Young S."/>
            <person name="Zeng Q."/>
            <person name="Gargeya S."/>
            <person name="Fitzgerald M."/>
            <person name="Haas B."/>
            <person name="Abouelleil A."/>
            <person name="Allen A.W."/>
            <person name="Alvarado L."/>
            <person name="Arachchi H.M."/>
            <person name="Berlin A.M."/>
            <person name="Chapman S.B."/>
            <person name="Gainer-Dewar J."/>
            <person name="Goldberg J."/>
            <person name="Griggs A."/>
            <person name="Gujja S."/>
            <person name="Hansen M."/>
            <person name="Howarth C."/>
            <person name="Imamovic A."/>
            <person name="Ireland A."/>
            <person name="Larimer J."/>
            <person name="McCowan C."/>
            <person name="Murphy C."/>
            <person name="Pearson M."/>
            <person name="Poon T.W."/>
            <person name="Priest M."/>
            <person name="Roberts A."/>
            <person name="Saif S."/>
            <person name="Shea T."/>
            <person name="Sisk P."/>
            <person name="Sykes S."/>
            <person name="Wortman J."/>
            <person name="Nusbaum C."/>
            <person name="Birren B."/>
        </authorList>
    </citation>
    <scope>NUCLEOTIDE SEQUENCE [LARGE SCALE GENOMIC DNA]</scope>
    <source>
        <strain evidence="1 2">ACS-093-V-SCH5</strain>
    </source>
</reference>
<dbReference type="Proteomes" id="UP000014417">
    <property type="component" value="Unassembled WGS sequence"/>
</dbReference>
<protein>
    <submittedName>
        <fullName evidence="1">Uncharacterized protein</fullName>
    </submittedName>
</protein>
<organism evidence="1 2">
    <name type="scientific">Propionimicrobium lymphophilum ACS-093-V-SCH5</name>
    <dbReference type="NCBI Taxonomy" id="883161"/>
    <lineage>
        <taxon>Bacteria</taxon>
        <taxon>Bacillati</taxon>
        <taxon>Actinomycetota</taxon>
        <taxon>Actinomycetes</taxon>
        <taxon>Propionibacteriales</taxon>
        <taxon>Propionibacteriaceae</taxon>
        <taxon>Propionimicrobium</taxon>
    </lineage>
</organism>
<evidence type="ECO:0000313" key="2">
    <source>
        <dbReference type="Proteomes" id="UP000014417"/>
    </source>
</evidence>
<dbReference type="AlphaFoldDB" id="S2WHA4"/>
<comment type="caution">
    <text evidence="1">The sequence shown here is derived from an EMBL/GenBank/DDBJ whole genome shotgun (WGS) entry which is preliminary data.</text>
</comment>